<gene>
    <name evidence="2" type="ORF">ERS027661_04883</name>
</gene>
<dbReference type="Proteomes" id="UP000049023">
    <property type="component" value="Unassembled WGS sequence"/>
</dbReference>
<proteinExistence type="predicted"/>
<feature type="region of interest" description="Disordered" evidence="1">
    <location>
        <begin position="1"/>
        <end position="67"/>
    </location>
</feature>
<dbReference type="EMBL" id="CNFU01002067">
    <property type="protein sequence ID" value="CKU02370.1"/>
    <property type="molecule type" value="Genomic_DNA"/>
</dbReference>
<protein>
    <submittedName>
        <fullName evidence="2">Uncharacterized protein</fullName>
    </submittedName>
</protein>
<reference evidence="2 3" key="1">
    <citation type="submission" date="2015-03" db="EMBL/GenBank/DDBJ databases">
        <authorList>
            <consortium name="Pathogen Informatics"/>
        </authorList>
    </citation>
    <scope>NUCLEOTIDE SEQUENCE [LARGE SCALE GENOMIC DNA]</scope>
    <source>
        <strain evidence="2 3">Bir 187</strain>
    </source>
</reference>
<evidence type="ECO:0000313" key="3">
    <source>
        <dbReference type="Proteomes" id="UP000049023"/>
    </source>
</evidence>
<feature type="compositionally biased region" description="Polar residues" evidence="1">
    <location>
        <begin position="40"/>
        <end position="67"/>
    </location>
</feature>
<organism evidence="2 3">
    <name type="scientific">Mycobacterium tuberculosis</name>
    <dbReference type="NCBI Taxonomy" id="1773"/>
    <lineage>
        <taxon>Bacteria</taxon>
        <taxon>Bacillati</taxon>
        <taxon>Actinomycetota</taxon>
        <taxon>Actinomycetes</taxon>
        <taxon>Mycobacteriales</taxon>
        <taxon>Mycobacteriaceae</taxon>
        <taxon>Mycobacterium</taxon>
        <taxon>Mycobacterium tuberculosis complex</taxon>
    </lineage>
</organism>
<name>A0A655APJ7_MYCTX</name>
<evidence type="ECO:0000256" key="1">
    <source>
        <dbReference type="SAM" id="MobiDB-lite"/>
    </source>
</evidence>
<dbReference type="AlphaFoldDB" id="A0A655APJ7"/>
<sequence length="67" mass="7002">MTWIAASAKRIRPDAPIGLADSTPPEGFTGSRPPIAVSPASVSFQPSPSRANPRFSNHIGSNQENGT</sequence>
<evidence type="ECO:0000313" key="2">
    <source>
        <dbReference type="EMBL" id="CKU02370.1"/>
    </source>
</evidence>
<accession>A0A655APJ7</accession>